<gene>
    <name evidence="1" type="ORF">METZ01_LOCUS257238</name>
</gene>
<proteinExistence type="predicted"/>
<organism evidence="1">
    <name type="scientific">marine metagenome</name>
    <dbReference type="NCBI Taxonomy" id="408172"/>
    <lineage>
        <taxon>unclassified sequences</taxon>
        <taxon>metagenomes</taxon>
        <taxon>ecological metagenomes</taxon>
    </lineage>
</organism>
<dbReference type="AlphaFoldDB" id="A0A382IWZ4"/>
<sequence>MAVYRKYMDEKLLSYSQDIVNSDDNTTNSYHVFWNFEGKPEAIEALRSLVS</sequence>
<reference evidence="1" key="1">
    <citation type="submission" date="2018-05" db="EMBL/GenBank/DDBJ databases">
        <authorList>
            <person name="Lanie J.A."/>
            <person name="Ng W.-L."/>
            <person name="Kazmierczak K.M."/>
            <person name="Andrzejewski T.M."/>
            <person name="Davidsen T.M."/>
            <person name="Wayne K.J."/>
            <person name="Tettelin H."/>
            <person name="Glass J.I."/>
            <person name="Rusch D."/>
            <person name="Podicherti R."/>
            <person name="Tsui H.-C.T."/>
            <person name="Winkler M.E."/>
        </authorList>
    </citation>
    <scope>NUCLEOTIDE SEQUENCE</scope>
</reference>
<protein>
    <submittedName>
        <fullName evidence="1">Uncharacterized protein</fullName>
    </submittedName>
</protein>
<evidence type="ECO:0000313" key="1">
    <source>
        <dbReference type="EMBL" id="SVC04384.1"/>
    </source>
</evidence>
<accession>A0A382IWZ4</accession>
<dbReference type="EMBL" id="UINC01070324">
    <property type="protein sequence ID" value="SVC04384.1"/>
    <property type="molecule type" value="Genomic_DNA"/>
</dbReference>
<name>A0A382IWZ4_9ZZZZ</name>